<dbReference type="InterPro" id="IPR002346">
    <property type="entry name" value="Mopterin_DH_FAD-bd"/>
</dbReference>
<keyword evidence="1" id="KW-0285">Flavoprotein</keyword>
<evidence type="ECO:0000256" key="3">
    <source>
        <dbReference type="ARBA" id="ARBA00023002"/>
    </source>
</evidence>
<dbReference type="GO" id="GO:0016491">
    <property type="term" value="F:oxidoreductase activity"/>
    <property type="evidence" value="ECO:0007669"/>
    <property type="project" value="UniProtKB-KW"/>
</dbReference>
<dbReference type="OrthoDB" id="9793944at2"/>
<keyword evidence="6" id="KW-1185">Reference proteome</keyword>
<sequence length="288" mass="29740">MIPASFDYVRPASVDEAVAALAEAGDDAKVITGGQSLLPLLRVRLAAPTVLVDCSRIEAMRGVSDEGSSLLIGAATTHHDVMHDPLVRRHAGLLAAATATVADPQIRHRGTFGGSLAHADPAGDLPSVALALDATMVAAGPAGRREIPAAEFFVDYFTTALEWDEVLVAVRVPKLDTDAGWGFHYEKFNRTAQSWAMVGVAAAVQRSNGSIAQARIGLTNMGPTPLRAAATEAALAGATAAADAVGGAARHAAEGTSPTSELHAQADYREHLARVLTKRAVMAAAGIS</sequence>
<evidence type="ECO:0000256" key="2">
    <source>
        <dbReference type="ARBA" id="ARBA00022827"/>
    </source>
</evidence>
<dbReference type="eggNOG" id="COG1319">
    <property type="taxonomic scope" value="Bacteria"/>
</dbReference>
<proteinExistence type="predicted"/>
<feature type="domain" description="FAD-binding PCMH-type" evidence="4">
    <location>
        <begin position="1"/>
        <end position="177"/>
    </location>
</feature>
<dbReference type="RefSeq" id="WP_015749260.1">
    <property type="nucleotide sequence ID" value="NC_013235.1"/>
</dbReference>
<dbReference type="HOGENOM" id="CLU_058050_3_0_11"/>
<dbReference type="InterPro" id="IPR016169">
    <property type="entry name" value="FAD-bd_PCMH_sub2"/>
</dbReference>
<keyword evidence="3" id="KW-0560">Oxidoreductase</keyword>
<dbReference type="InterPro" id="IPR051312">
    <property type="entry name" value="Diverse_Substr_Oxidored"/>
</dbReference>
<gene>
    <name evidence="5" type="ordered locus">Namu_4146</name>
</gene>
<organism evidence="5 6">
    <name type="scientific">Nakamurella multipartita (strain ATCC 700099 / DSM 44233 / CIP 104796 / JCM 9543 / NBRC 105858 / Y-104)</name>
    <name type="common">Microsphaera multipartita</name>
    <dbReference type="NCBI Taxonomy" id="479431"/>
    <lineage>
        <taxon>Bacteria</taxon>
        <taxon>Bacillati</taxon>
        <taxon>Actinomycetota</taxon>
        <taxon>Actinomycetes</taxon>
        <taxon>Nakamurellales</taxon>
        <taxon>Nakamurellaceae</taxon>
        <taxon>Nakamurella</taxon>
    </lineage>
</organism>
<dbReference type="InterPro" id="IPR036683">
    <property type="entry name" value="CO_DH_flav_C_dom_sf"/>
</dbReference>
<dbReference type="Pfam" id="PF03450">
    <property type="entry name" value="CO_deh_flav_C"/>
    <property type="match status" value="1"/>
</dbReference>
<dbReference type="PANTHER" id="PTHR42659">
    <property type="entry name" value="XANTHINE DEHYDROGENASE SUBUNIT C-RELATED"/>
    <property type="match status" value="1"/>
</dbReference>
<evidence type="ECO:0000313" key="6">
    <source>
        <dbReference type="Proteomes" id="UP000002218"/>
    </source>
</evidence>
<dbReference type="SUPFAM" id="SSF55447">
    <property type="entry name" value="CO dehydrogenase flavoprotein C-terminal domain-like"/>
    <property type="match status" value="1"/>
</dbReference>
<dbReference type="Proteomes" id="UP000002218">
    <property type="component" value="Chromosome"/>
</dbReference>
<dbReference type="PROSITE" id="PS51387">
    <property type="entry name" value="FAD_PCMH"/>
    <property type="match status" value="1"/>
</dbReference>
<dbReference type="KEGG" id="nml:Namu_4146"/>
<dbReference type="Gene3D" id="3.30.43.10">
    <property type="entry name" value="Uridine Diphospho-n-acetylenolpyruvylglucosamine Reductase, domain 2"/>
    <property type="match status" value="1"/>
</dbReference>
<dbReference type="EMBL" id="CP001737">
    <property type="protein sequence ID" value="ACV80435.1"/>
    <property type="molecule type" value="Genomic_DNA"/>
</dbReference>
<dbReference type="Gene3D" id="3.30.390.50">
    <property type="entry name" value="CO dehydrogenase flavoprotein, C-terminal domain"/>
    <property type="match status" value="1"/>
</dbReference>
<dbReference type="Gene3D" id="3.30.465.10">
    <property type="match status" value="1"/>
</dbReference>
<dbReference type="Pfam" id="PF00941">
    <property type="entry name" value="FAD_binding_5"/>
    <property type="match status" value="1"/>
</dbReference>
<accession>C8XIH0</accession>
<dbReference type="STRING" id="479431.Namu_4146"/>
<reference evidence="5 6" key="2">
    <citation type="journal article" date="2010" name="Stand. Genomic Sci.">
        <title>Complete genome sequence of Nakamurella multipartita type strain (Y-104).</title>
        <authorList>
            <person name="Tice H."/>
            <person name="Mayilraj S."/>
            <person name="Sims D."/>
            <person name="Lapidus A."/>
            <person name="Nolan M."/>
            <person name="Lucas S."/>
            <person name="Glavina Del Rio T."/>
            <person name="Copeland A."/>
            <person name="Cheng J.F."/>
            <person name="Meincke L."/>
            <person name="Bruce D."/>
            <person name="Goodwin L."/>
            <person name="Pitluck S."/>
            <person name="Ivanova N."/>
            <person name="Mavromatis K."/>
            <person name="Ovchinnikova G."/>
            <person name="Pati A."/>
            <person name="Chen A."/>
            <person name="Palaniappan K."/>
            <person name="Land M."/>
            <person name="Hauser L."/>
            <person name="Chang Y.J."/>
            <person name="Jeffries C.D."/>
            <person name="Detter J.C."/>
            <person name="Brettin T."/>
            <person name="Rohde M."/>
            <person name="Goker M."/>
            <person name="Bristow J."/>
            <person name="Eisen J.A."/>
            <person name="Markowitz V."/>
            <person name="Hugenholtz P."/>
            <person name="Kyrpides N.C."/>
            <person name="Klenk H.P."/>
            <person name="Chen F."/>
        </authorList>
    </citation>
    <scope>NUCLEOTIDE SEQUENCE [LARGE SCALE GENOMIC DNA]</scope>
    <source>
        <strain evidence="6">ATCC 700099 / DSM 44233 / CIP 104796 / JCM 9543 / NBRC 105858 / Y-104</strain>
    </source>
</reference>
<dbReference type="InParanoid" id="C8XIH0"/>
<protein>
    <submittedName>
        <fullName evidence="5">Molybdopterin dehydrogenase FAD-binding</fullName>
    </submittedName>
</protein>
<dbReference type="AlphaFoldDB" id="C8XIH0"/>
<dbReference type="SMART" id="SM01092">
    <property type="entry name" value="CO_deh_flav_C"/>
    <property type="match status" value="1"/>
</dbReference>
<dbReference type="InterPro" id="IPR005107">
    <property type="entry name" value="CO_DH_flav_C"/>
</dbReference>
<reference evidence="6" key="1">
    <citation type="submission" date="2009-09" db="EMBL/GenBank/DDBJ databases">
        <title>The complete genome of Nakamurella multipartita DSM 44233.</title>
        <authorList>
            <consortium name="US DOE Joint Genome Institute (JGI-PGF)"/>
            <person name="Lucas S."/>
            <person name="Copeland A."/>
            <person name="Lapidus A."/>
            <person name="Glavina del Rio T."/>
            <person name="Dalin E."/>
            <person name="Tice H."/>
            <person name="Bruce D."/>
            <person name="Goodwin L."/>
            <person name="Pitluck S."/>
            <person name="Kyrpides N."/>
            <person name="Mavromatis K."/>
            <person name="Ivanova N."/>
            <person name="Ovchinnikova G."/>
            <person name="Sims D."/>
            <person name="Meincke L."/>
            <person name="Brettin T."/>
            <person name="Detter J.C."/>
            <person name="Han C."/>
            <person name="Larimer F."/>
            <person name="Land M."/>
            <person name="Hauser L."/>
            <person name="Markowitz V."/>
            <person name="Cheng J.-F."/>
            <person name="Hugenholtz P."/>
            <person name="Woyke T."/>
            <person name="Wu D."/>
            <person name="Klenk H.-P."/>
            <person name="Eisen J.A."/>
        </authorList>
    </citation>
    <scope>NUCLEOTIDE SEQUENCE [LARGE SCALE GENOMIC DNA]</scope>
    <source>
        <strain evidence="6">ATCC 700099 / DSM 44233 / CIP 104796 / JCM 9543 / NBRC 105858 / Y-104</strain>
    </source>
</reference>
<dbReference type="FunFam" id="3.30.465.10:FF:000017">
    <property type="entry name" value="Xanthine dehydrogenase, FAD binding subunit"/>
    <property type="match status" value="1"/>
</dbReference>
<name>C8XIH0_NAKMY</name>
<evidence type="ECO:0000259" key="4">
    <source>
        <dbReference type="PROSITE" id="PS51387"/>
    </source>
</evidence>
<keyword evidence="2" id="KW-0274">FAD</keyword>
<dbReference type="InterPro" id="IPR036318">
    <property type="entry name" value="FAD-bd_PCMH-like_sf"/>
</dbReference>
<dbReference type="SUPFAM" id="SSF56176">
    <property type="entry name" value="FAD-binding/transporter-associated domain-like"/>
    <property type="match status" value="1"/>
</dbReference>
<dbReference type="InterPro" id="IPR016167">
    <property type="entry name" value="FAD-bd_PCMH_sub1"/>
</dbReference>
<dbReference type="GO" id="GO:0071949">
    <property type="term" value="F:FAD binding"/>
    <property type="evidence" value="ECO:0007669"/>
    <property type="project" value="InterPro"/>
</dbReference>
<dbReference type="PANTHER" id="PTHR42659:SF2">
    <property type="entry name" value="XANTHINE DEHYDROGENASE SUBUNIT C-RELATED"/>
    <property type="match status" value="1"/>
</dbReference>
<evidence type="ECO:0000256" key="1">
    <source>
        <dbReference type="ARBA" id="ARBA00022630"/>
    </source>
</evidence>
<evidence type="ECO:0000313" key="5">
    <source>
        <dbReference type="EMBL" id="ACV80435.1"/>
    </source>
</evidence>
<dbReference type="InterPro" id="IPR016166">
    <property type="entry name" value="FAD-bd_PCMH"/>
</dbReference>